<dbReference type="Pfam" id="PF00095">
    <property type="entry name" value="WAP"/>
    <property type="match status" value="1"/>
</dbReference>
<dbReference type="InterPro" id="IPR036645">
    <property type="entry name" value="Elafin-like_sf"/>
</dbReference>
<dbReference type="InterPro" id="IPR008197">
    <property type="entry name" value="WAP_dom"/>
</dbReference>
<name>A0A8X7BGB8_TRICX</name>
<evidence type="ECO:0000256" key="3">
    <source>
        <dbReference type="ARBA" id="ARBA00022729"/>
    </source>
</evidence>
<feature type="domain" description="WAP" evidence="4">
    <location>
        <begin position="23"/>
        <end position="61"/>
    </location>
</feature>
<gene>
    <name evidence="5" type="ORF">TNCV_3117781</name>
</gene>
<comment type="function">
    <text evidence="1">Has antibacterial activity.</text>
</comment>
<sequence length="160" mass="18702">MNFADIYENYSINQKYMFFPVWKCPKPPPTICFQLEHIYECKNGKDCPKHQTCCPIYCGHHSVFPVHSFEEAFQIGYYDKNFYSEIIPSKELSEKSLNSIFNVKAEKEKSIDTRPNDIDTDDEVGSKVTTTDIEFNTEDENLKILGEKIYNFFKIIIPSL</sequence>
<dbReference type="GO" id="GO:0030414">
    <property type="term" value="F:peptidase inhibitor activity"/>
    <property type="evidence" value="ECO:0007669"/>
    <property type="project" value="InterPro"/>
</dbReference>
<dbReference type="AlphaFoldDB" id="A0A8X7BGB8"/>
<dbReference type="Gene3D" id="4.10.75.10">
    <property type="entry name" value="Elafin-like"/>
    <property type="match status" value="1"/>
</dbReference>
<dbReference type="SUPFAM" id="SSF57256">
    <property type="entry name" value="Elafin-like"/>
    <property type="match status" value="1"/>
</dbReference>
<dbReference type="GO" id="GO:0090729">
    <property type="term" value="F:toxin activity"/>
    <property type="evidence" value="ECO:0007669"/>
    <property type="project" value="UniProtKB-KW"/>
</dbReference>
<comment type="caution">
    <text evidence="5">The sequence shown here is derived from an EMBL/GenBank/DDBJ whole genome shotgun (WGS) entry which is preliminary data.</text>
</comment>
<reference evidence="5" key="1">
    <citation type="submission" date="2020-08" db="EMBL/GenBank/DDBJ databases">
        <title>Multicomponent nature underlies the extraordinary mechanical properties of spider dragline silk.</title>
        <authorList>
            <person name="Kono N."/>
            <person name="Nakamura H."/>
            <person name="Mori M."/>
            <person name="Yoshida Y."/>
            <person name="Ohtoshi R."/>
            <person name="Malay A.D."/>
            <person name="Moran D.A.P."/>
            <person name="Tomita M."/>
            <person name="Numata K."/>
            <person name="Arakawa K."/>
        </authorList>
    </citation>
    <scope>NUCLEOTIDE SEQUENCE</scope>
</reference>
<dbReference type="EMBL" id="BMAU01021394">
    <property type="protein sequence ID" value="GFY30616.1"/>
    <property type="molecule type" value="Genomic_DNA"/>
</dbReference>
<evidence type="ECO:0000256" key="2">
    <source>
        <dbReference type="ARBA" id="ARBA00022656"/>
    </source>
</evidence>
<evidence type="ECO:0000313" key="6">
    <source>
        <dbReference type="Proteomes" id="UP000887159"/>
    </source>
</evidence>
<organism evidence="5 6">
    <name type="scientific">Trichonephila clavipes</name>
    <name type="common">Golden silk orbweaver</name>
    <name type="synonym">Nephila clavipes</name>
    <dbReference type="NCBI Taxonomy" id="2585209"/>
    <lineage>
        <taxon>Eukaryota</taxon>
        <taxon>Metazoa</taxon>
        <taxon>Ecdysozoa</taxon>
        <taxon>Arthropoda</taxon>
        <taxon>Chelicerata</taxon>
        <taxon>Arachnida</taxon>
        <taxon>Araneae</taxon>
        <taxon>Araneomorphae</taxon>
        <taxon>Entelegynae</taxon>
        <taxon>Araneoidea</taxon>
        <taxon>Nephilidae</taxon>
        <taxon>Trichonephila</taxon>
    </lineage>
</organism>
<evidence type="ECO:0000313" key="5">
    <source>
        <dbReference type="EMBL" id="GFY30616.1"/>
    </source>
</evidence>
<evidence type="ECO:0000259" key="4">
    <source>
        <dbReference type="Pfam" id="PF00095"/>
    </source>
</evidence>
<keyword evidence="3" id="KW-0732">Signal</keyword>
<keyword evidence="6" id="KW-1185">Reference proteome</keyword>
<protein>
    <recommendedName>
        <fullName evidence="4">WAP domain-containing protein</fullName>
    </recommendedName>
</protein>
<keyword evidence="2" id="KW-0800">Toxin</keyword>
<accession>A0A8X7BGB8</accession>
<dbReference type="GO" id="GO:0005576">
    <property type="term" value="C:extracellular region"/>
    <property type="evidence" value="ECO:0007669"/>
    <property type="project" value="InterPro"/>
</dbReference>
<proteinExistence type="predicted"/>
<dbReference type="Proteomes" id="UP000887159">
    <property type="component" value="Unassembled WGS sequence"/>
</dbReference>
<evidence type="ECO:0000256" key="1">
    <source>
        <dbReference type="ARBA" id="ARBA00002878"/>
    </source>
</evidence>